<reference evidence="1 2" key="1">
    <citation type="submission" date="2021-07" db="EMBL/GenBank/DDBJ databases">
        <title>Shewanella sp. nov, isolated from SCS.</title>
        <authorList>
            <person name="Cao W.R."/>
        </authorList>
    </citation>
    <scope>NUCLEOTIDE SEQUENCE [LARGE SCALE GENOMIC DNA]</scope>
    <source>
        <strain evidence="1 2">NR704-98</strain>
    </source>
</reference>
<evidence type="ECO:0008006" key="3">
    <source>
        <dbReference type="Google" id="ProtNLM"/>
    </source>
</evidence>
<evidence type="ECO:0000313" key="1">
    <source>
        <dbReference type="EMBL" id="MBW8183560.1"/>
    </source>
</evidence>
<accession>A0ABS7E1J0</accession>
<keyword evidence="2" id="KW-1185">Reference proteome</keyword>
<name>A0ABS7E1J0_9GAMM</name>
<dbReference type="RefSeq" id="WP_220109172.1">
    <property type="nucleotide sequence ID" value="NZ_JAHZST010000004.1"/>
</dbReference>
<organism evidence="1 2">
    <name type="scientific">Shewanella nanhaiensis</name>
    <dbReference type="NCBI Taxonomy" id="2864872"/>
    <lineage>
        <taxon>Bacteria</taxon>
        <taxon>Pseudomonadati</taxon>
        <taxon>Pseudomonadota</taxon>
        <taxon>Gammaproteobacteria</taxon>
        <taxon>Alteromonadales</taxon>
        <taxon>Shewanellaceae</taxon>
        <taxon>Shewanella</taxon>
    </lineage>
</organism>
<dbReference type="Proteomes" id="UP001195963">
    <property type="component" value="Unassembled WGS sequence"/>
</dbReference>
<comment type="caution">
    <text evidence="1">The sequence shown here is derived from an EMBL/GenBank/DDBJ whole genome shotgun (WGS) entry which is preliminary data.</text>
</comment>
<sequence length="508" mass="58415">MSDFDYDVNLGKLGEEELSRWCTSSGLVANRSLEEDTMGWDHLIEFPYIKSDGPQDKQEKPIECKIQVKSTQRTDKGVNIKLSALKRLVDYTSPAFILFYEYDGLASPVLEHSYLIHVDKKLITRILKKIRQNYLLKTPKKLNKIELKVSYSQKHKLPENTGEELRGKIVSFVPDGIAKYQQDKHELTETVGYEDGGYQFHFKTSGNELEDYFMNKALGIVTSLDVKDAIMQDTRFSLDGINISESDVAKIEVFPETHDKCKLRFKTNHYSTSISFDAELVKVPSVLNGYNRLLFKANLFSIELGKMTNNSFEGIKLHETLDKKVSIEECIRFFKVFNSKNSGKCLFLEIDLEKKDRPLIFQFTMKHDYFDYSDLVLDLRFLQSSFDIDSSLQVHIGQLVQEKVRIEALCRLLQNDANGLDFRVPDTPENVMYKELEEVKHRFTSIVVLGDSAFGAITLLHARKAEDFVYKAYNSEILETLTFNDQIPTKELVADLEQQAISRLSDDS</sequence>
<evidence type="ECO:0000313" key="2">
    <source>
        <dbReference type="Proteomes" id="UP001195963"/>
    </source>
</evidence>
<dbReference type="EMBL" id="JAHZST010000004">
    <property type="protein sequence ID" value="MBW8183560.1"/>
    <property type="molecule type" value="Genomic_DNA"/>
</dbReference>
<protein>
    <recommendedName>
        <fullName evidence="3">DUF4365 domain-containing protein</fullName>
    </recommendedName>
</protein>
<gene>
    <name evidence="1" type="ORF">K0625_07750</name>
</gene>
<proteinExistence type="predicted"/>